<name>M5U1W0_9BACT</name>
<dbReference type="PATRIC" id="fig|1263870.3.peg.3487"/>
<dbReference type="GO" id="GO:0052856">
    <property type="term" value="F:NAD(P)HX epimerase activity"/>
    <property type="evidence" value="ECO:0007669"/>
    <property type="project" value="UniProtKB-UniRule"/>
</dbReference>
<evidence type="ECO:0000313" key="12">
    <source>
        <dbReference type="EMBL" id="EMI55249.1"/>
    </source>
</evidence>
<evidence type="ECO:0000256" key="3">
    <source>
        <dbReference type="ARBA" id="ARBA00012228"/>
    </source>
</evidence>
<accession>M5U1W0</accession>
<evidence type="ECO:0000256" key="6">
    <source>
        <dbReference type="ARBA" id="ARBA00022857"/>
    </source>
</evidence>
<evidence type="ECO:0000256" key="10">
    <source>
        <dbReference type="HAMAP-Rule" id="MF_01966"/>
    </source>
</evidence>
<feature type="binding site" evidence="10">
    <location>
        <position position="142"/>
    </location>
    <ligand>
        <name>K(+)</name>
        <dbReference type="ChEBI" id="CHEBI:29103"/>
    </ligand>
</feature>
<dbReference type="AlphaFoldDB" id="M5U1W0"/>
<dbReference type="Pfam" id="PF03853">
    <property type="entry name" value="YjeF_N"/>
    <property type="match status" value="1"/>
</dbReference>
<comment type="function">
    <text evidence="10">Catalyzes the epimerization of the S- and R-forms of NAD(P)HX, a damaged form of NAD(P)H that is a result of enzymatic or heat-dependent hydration. This is a prerequisite for the S-specific NAD(P)H-hydrate dehydratase to allow the repair of both epimers of NAD(P)HX.</text>
</comment>
<comment type="catalytic activity">
    <reaction evidence="1 10">
        <text>(6R)-NADHX = (6S)-NADHX</text>
        <dbReference type="Rhea" id="RHEA:32215"/>
        <dbReference type="ChEBI" id="CHEBI:64074"/>
        <dbReference type="ChEBI" id="CHEBI:64075"/>
        <dbReference type="EC" id="5.1.99.6"/>
    </reaction>
</comment>
<dbReference type="OrthoDB" id="9806925at2"/>
<evidence type="ECO:0000313" key="13">
    <source>
        <dbReference type="Proteomes" id="UP000011885"/>
    </source>
</evidence>
<dbReference type="GO" id="GO:0046872">
    <property type="term" value="F:metal ion binding"/>
    <property type="evidence" value="ECO:0007669"/>
    <property type="project" value="UniProtKB-KW"/>
</dbReference>
<proteinExistence type="inferred from homology"/>
<evidence type="ECO:0000259" key="11">
    <source>
        <dbReference type="PROSITE" id="PS51385"/>
    </source>
</evidence>
<dbReference type="NCBIfam" id="TIGR00197">
    <property type="entry name" value="yjeF_nterm"/>
    <property type="match status" value="1"/>
</dbReference>
<dbReference type="RefSeq" id="WP_008680254.1">
    <property type="nucleotide sequence ID" value="NZ_ANOH01000223.1"/>
</dbReference>
<dbReference type="Gene3D" id="3.40.50.10260">
    <property type="entry name" value="YjeF N-terminal domain"/>
    <property type="match status" value="1"/>
</dbReference>
<dbReference type="InterPro" id="IPR032976">
    <property type="entry name" value="YJEFN_prot_NAXE-like"/>
</dbReference>
<feature type="binding site" evidence="10">
    <location>
        <begin position="73"/>
        <end position="77"/>
    </location>
    <ligand>
        <name>(6S)-NADPHX</name>
        <dbReference type="ChEBI" id="CHEBI:64076"/>
    </ligand>
</feature>
<dbReference type="SUPFAM" id="SSF64153">
    <property type="entry name" value="YjeF N-terminal domain-like"/>
    <property type="match status" value="1"/>
</dbReference>
<feature type="binding site" evidence="10">
    <location>
        <position position="74"/>
    </location>
    <ligand>
        <name>K(+)</name>
        <dbReference type="ChEBI" id="CHEBI:29103"/>
    </ligand>
</feature>
<dbReference type="PANTHER" id="PTHR13232">
    <property type="entry name" value="NAD(P)H-HYDRATE EPIMERASE"/>
    <property type="match status" value="1"/>
</dbReference>
<keyword evidence="5 10" id="KW-0547">Nucleotide-binding</keyword>
<dbReference type="Proteomes" id="UP000011885">
    <property type="component" value="Unassembled WGS sequence"/>
</dbReference>
<dbReference type="EC" id="5.1.99.6" evidence="3 10"/>
<sequence>MSKRSIPVAEATERNWPVFSVAQSREVDRIAIEQFSIPGIELMRNAGRACADRVQRELSENGPSTLILAGAGNNGGDGYVIAKCLSEAGFDVAVISLVDPDRLSGDAKQSYEDALSDGVPMETADAETAVAKIRSHRGMIIDALLGTGAKGAPRSPFAEAIRAANETREPGTDGVEGATRVAIDIPSGLDGDTGEPSDPTFRADLTLTFVTPKTGMTNPQADPYLGDLELIDIGIPEALKQQLGIPG</sequence>
<gene>
    <name evidence="10" type="primary">nnrE</name>
    <name evidence="12" type="ORF">RSSM_03283</name>
</gene>
<evidence type="ECO:0000256" key="7">
    <source>
        <dbReference type="ARBA" id="ARBA00022958"/>
    </source>
</evidence>
<keyword evidence="7 10" id="KW-0630">Potassium</keyword>
<evidence type="ECO:0000256" key="1">
    <source>
        <dbReference type="ARBA" id="ARBA00000013"/>
    </source>
</evidence>
<keyword evidence="4 10" id="KW-0479">Metal-binding</keyword>
<comment type="similarity">
    <text evidence="10">Belongs to the NnrE/AIBP family.</text>
</comment>
<evidence type="ECO:0000256" key="4">
    <source>
        <dbReference type="ARBA" id="ARBA00022723"/>
    </source>
</evidence>
<organism evidence="12 13">
    <name type="scientific">Rhodopirellula sallentina SM41</name>
    <dbReference type="NCBI Taxonomy" id="1263870"/>
    <lineage>
        <taxon>Bacteria</taxon>
        <taxon>Pseudomonadati</taxon>
        <taxon>Planctomycetota</taxon>
        <taxon>Planctomycetia</taxon>
        <taxon>Pirellulales</taxon>
        <taxon>Pirellulaceae</taxon>
        <taxon>Rhodopirellula</taxon>
    </lineage>
</organism>
<feature type="binding site" evidence="10">
    <location>
        <begin position="146"/>
        <end position="152"/>
    </location>
    <ligand>
        <name>(6S)-NADPHX</name>
        <dbReference type="ChEBI" id="CHEBI:64076"/>
    </ligand>
</feature>
<dbReference type="EMBL" id="ANOH01000223">
    <property type="protein sequence ID" value="EMI55249.1"/>
    <property type="molecule type" value="Genomic_DNA"/>
</dbReference>
<evidence type="ECO:0000256" key="9">
    <source>
        <dbReference type="ARBA" id="ARBA00023235"/>
    </source>
</evidence>
<keyword evidence="12" id="KW-0418">Kinase</keyword>
<feature type="binding site" evidence="10">
    <location>
        <position position="187"/>
    </location>
    <ligand>
        <name>K(+)</name>
        <dbReference type="ChEBI" id="CHEBI:29103"/>
    </ligand>
</feature>
<dbReference type="HAMAP" id="MF_01966">
    <property type="entry name" value="NADHX_epimerase"/>
    <property type="match status" value="1"/>
</dbReference>
<keyword evidence="9 10" id="KW-0413">Isomerase</keyword>
<evidence type="ECO:0000256" key="5">
    <source>
        <dbReference type="ARBA" id="ARBA00022741"/>
    </source>
</evidence>
<dbReference type="GO" id="GO:0016301">
    <property type="term" value="F:kinase activity"/>
    <property type="evidence" value="ECO:0007669"/>
    <property type="project" value="UniProtKB-KW"/>
</dbReference>
<dbReference type="InterPro" id="IPR036652">
    <property type="entry name" value="YjeF_N_dom_sf"/>
</dbReference>
<keyword evidence="6 10" id="KW-0521">NADP</keyword>
<keyword evidence="13" id="KW-1185">Reference proteome</keyword>
<dbReference type="InterPro" id="IPR004443">
    <property type="entry name" value="YjeF_N_dom"/>
</dbReference>
<comment type="catalytic activity">
    <reaction evidence="2 10">
        <text>(6R)-NADPHX = (6S)-NADPHX</text>
        <dbReference type="Rhea" id="RHEA:32227"/>
        <dbReference type="ChEBI" id="CHEBI:64076"/>
        <dbReference type="ChEBI" id="CHEBI:64077"/>
        <dbReference type="EC" id="5.1.99.6"/>
    </reaction>
</comment>
<feature type="binding site" evidence="10">
    <location>
        <position position="184"/>
    </location>
    <ligand>
        <name>(6S)-NADPHX</name>
        <dbReference type="ChEBI" id="CHEBI:64076"/>
    </ligand>
</feature>
<protein>
    <recommendedName>
        <fullName evidence="3 10">NAD(P)H-hydrate epimerase</fullName>
        <ecNumber evidence="3 10">5.1.99.6</ecNumber>
    </recommendedName>
    <alternativeName>
        <fullName evidence="10">NAD(P)HX epimerase</fullName>
    </alternativeName>
</protein>
<comment type="cofactor">
    <cofactor evidence="10">
        <name>K(+)</name>
        <dbReference type="ChEBI" id="CHEBI:29103"/>
    </cofactor>
    <text evidence="10">Binds 1 potassium ion per subunit.</text>
</comment>
<reference evidence="12 13" key="1">
    <citation type="journal article" date="2013" name="Mar. Genomics">
        <title>Expression of sulfatases in Rhodopirellula baltica and the diversity of sulfatases in the genus Rhodopirellula.</title>
        <authorList>
            <person name="Wegner C.E."/>
            <person name="Richter-Heitmann T."/>
            <person name="Klindworth A."/>
            <person name="Klockow C."/>
            <person name="Richter M."/>
            <person name="Achstetter T."/>
            <person name="Glockner F.O."/>
            <person name="Harder J."/>
        </authorList>
    </citation>
    <scope>NUCLEOTIDE SEQUENCE [LARGE SCALE GENOMIC DNA]</scope>
    <source>
        <strain evidence="12 13">SM41</strain>
    </source>
</reference>
<comment type="caution">
    <text evidence="10">Lacks conserved residue(s) required for the propagation of feature annotation.</text>
</comment>
<keyword evidence="8 10" id="KW-0520">NAD</keyword>
<evidence type="ECO:0000256" key="2">
    <source>
        <dbReference type="ARBA" id="ARBA00000909"/>
    </source>
</evidence>
<dbReference type="GO" id="GO:0000166">
    <property type="term" value="F:nucleotide binding"/>
    <property type="evidence" value="ECO:0007669"/>
    <property type="project" value="UniProtKB-KW"/>
</dbReference>
<dbReference type="PROSITE" id="PS51385">
    <property type="entry name" value="YJEF_N"/>
    <property type="match status" value="1"/>
</dbReference>
<dbReference type="PANTHER" id="PTHR13232:SF10">
    <property type="entry name" value="NAD(P)H-HYDRATE EPIMERASE"/>
    <property type="match status" value="1"/>
</dbReference>
<comment type="caution">
    <text evidence="12">The sequence shown here is derived from an EMBL/GenBank/DDBJ whole genome shotgun (WGS) entry which is preliminary data.</text>
</comment>
<evidence type="ECO:0000256" key="8">
    <source>
        <dbReference type="ARBA" id="ARBA00023027"/>
    </source>
</evidence>
<feature type="domain" description="YjeF N-terminal" evidence="11">
    <location>
        <begin position="24"/>
        <end position="241"/>
    </location>
</feature>
<keyword evidence="12" id="KW-0808">Transferase</keyword>